<feature type="region of interest" description="Disordered" evidence="1">
    <location>
        <begin position="814"/>
        <end position="860"/>
    </location>
</feature>
<feature type="compositionally biased region" description="Polar residues" evidence="1">
    <location>
        <begin position="78"/>
        <end position="99"/>
    </location>
</feature>
<feature type="compositionally biased region" description="Polar residues" evidence="1">
    <location>
        <begin position="552"/>
        <end position="573"/>
    </location>
</feature>
<gene>
    <name evidence="3" type="ORF">K489DRAFT_366788</name>
</gene>
<feature type="compositionally biased region" description="Basic and acidic residues" evidence="1">
    <location>
        <begin position="649"/>
        <end position="666"/>
    </location>
</feature>
<dbReference type="Proteomes" id="UP000504637">
    <property type="component" value="Unplaced"/>
</dbReference>
<dbReference type="SUPFAM" id="SSF53335">
    <property type="entry name" value="S-adenosyl-L-methionine-dependent methyltransferases"/>
    <property type="match status" value="1"/>
</dbReference>
<feature type="compositionally biased region" description="Low complexity" evidence="1">
    <location>
        <begin position="299"/>
        <end position="310"/>
    </location>
</feature>
<feature type="compositionally biased region" description="Polar residues" evidence="1">
    <location>
        <begin position="287"/>
        <end position="298"/>
    </location>
</feature>
<feature type="region of interest" description="Disordered" evidence="1">
    <location>
        <begin position="756"/>
        <end position="777"/>
    </location>
</feature>
<dbReference type="InterPro" id="IPR029063">
    <property type="entry name" value="SAM-dependent_MTases_sf"/>
</dbReference>
<feature type="compositionally biased region" description="Polar residues" evidence="1">
    <location>
        <begin position="449"/>
        <end position="471"/>
    </location>
</feature>
<feature type="compositionally biased region" description="Polar residues" evidence="1">
    <location>
        <begin position="759"/>
        <end position="777"/>
    </location>
</feature>
<reference evidence="3" key="2">
    <citation type="submission" date="2020-04" db="EMBL/GenBank/DDBJ databases">
        <authorList>
            <consortium name="NCBI Genome Project"/>
        </authorList>
    </citation>
    <scope>NUCLEOTIDE SEQUENCE</scope>
    <source>
        <strain evidence="3">CBS 342.82</strain>
    </source>
</reference>
<feature type="region of interest" description="Disordered" evidence="1">
    <location>
        <begin position="1187"/>
        <end position="1251"/>
    </location>
</feature>
<feature type="compositionally biased region" description="Polar residues" evidence="1">
    <location>
        <begin position="637"/>
        <end position="647"/>
    </location>
</feature>
<feature type="compositionally biased region" description="Polar residues" evidence="1">
    <location>
        <begin position="111"/>
        <end position="129"/>
    </location>
</feature>
<evidence type="ECO:0000313" key="2">
    <source>
        <dbReference type="Proteomes" id="UP000504637"/>
    </source>
</evidence>
<evidence type="ECO:0000313" key="3">
    <source>
        <dbReference type="RefSeq" id="XP_033464700.1"/>
    </source>
</evidence>
<evidence type="ECO:0008006" key="4">
    <source>
        <dbReference type="Google" id="ProtNLM"/>
    </source>
</evidence>
<protein>
    <recommendedName>
        <fullName evidence="4">Methyltransferase type 11 domain-containing protein</fullName>
    </recommendedName>
</protein>
<reference evidence="3" key="1">
    <citation type="submission" date="2020-01" db="EMBL/GenBank/DDBJ databases">
        <authorList>
            <consortium name="DOE Joint Genome Institute"/>
            <person name="Haridas S."/>
            <person name="Albert R."/>
            <person name="Binder M."/>
            <person name="Bloem J."/>
            <person name="Labutti K."/>
            <person name="Salamov A."/>
            <person name="Andreopoulos B."/>
            <person name="Baker S.E."/>
            <person name="Barry K."/>
            <person name="Bills G."/>
            <person name="Bluhm B.H."/>
            <person name="Cannon C."/>
            <person name="Castanera R."/>
            <person name="Culley D.E."/>
            <person name="Daum C."/>
            <person name="Ezra D."/>
            <person name="Gonzalez J.B."/>
            <person name="Henrissat B."/>
            <person name="Kuo A."/>
            <person name="Liang C."/>
            <person name="Lipzen A."/>
            <person name="Lutzoni F."/>
            <person name="Magnuson J."/>
            <person name="Mondo S."/>
            <person name="Nolan M."/>
            <person name="Ohm R."/>
            <person name="Pangilinan J."/>
            <person name="Park H.-J."/>
            <person name="Ramirez L."/>
            <person name="Alfaro M."/>
            <person name="Sun H."/>
            <person name="Tritt A."/>
            <person name="Yoshinaga Y."/>
            <person name="Zwiers L.-H."/>
            <person name="Turgeon B.G."/>
            <person name="Goodwin S.B."/>
            <person name="Spatafora J.W."/>
            <person name="Crous P.W."/>
            <person name="Grigoriev I.V."/>
        </authorList>
    </citation>
    <scope>NUCLEOTIDE SEQUENCE</scope>
    <source>
        <strain evidence="3">CBS 342.82</strain>
    </source>
</reference>
<feature type="compositionally biased region" description="Polar residues" evidence="1">
    <location>
        <begin position="1006"/>
        <end position="1015"/>
    </location>
</feature>
<reference evidence="3" key="3">
    <citation type="submission" date="2025-08" db="UniProtKB">
        <authorList>
            <consortium name="RefSeq"/>
        </authorList>
    </citation>
    <scope>IDENTIFICATION</scope>
    <source>
        <strain evidence="3">CBS 342.82</strain>
    </source>
</reference>
<feature type="region of interest" description="Disordered" evidence="1">
    <location>
        <begin position="883"/>
        <end position="1037"/>
    </location>
</feature>
<name>A0A6J3MIX4_9PEZI</name>
<feature type="compositionally biased region" description="Polar residues" evidence="1">
    <location>
        <begin position="607"/>
        <end position="625"/>
    </location>
</feature>
<proteinExistence type="predicted"/>
<accession>A0A6J3MIX4</accession>
<feature type="compositionally biased region" description="Low complexity" evidence="1">
    <location>
        <begin position="822"/>
        <end position="831"/>
    </location>
</feature>
<sequence>MSSRTQPRPHHNGLNGEALRSRQTSRIPTKPSSIGTSNRSESKAQDVSRLPKRSSRSLLPVEIQTKSSRSPREPISAQYGSAGSSNDRSTTAVSTSAPQRLSLLSPPPTIRTPSLVSGSSVSTFDSPRSSALRRKPSSAIDHYAAQKRAGQSINDGDRTLLRGHADIYAESNEDVVFGTFFGEHVAGGRTRDTVSPYEEEIPIGVIFNATPPLAMYAPSMTPSTRYTDSPFSHVATPSSASSISSSIAATSHSAVNTFMPSPQKRRPSLSARSASKDETLRLAPVRESSTSSSNKTVRPSTSKSKSPPTKQSAPRKVSTTVSPTKTGGLRKQSSRNRLVKEPPSASAGKRNAQNPPELAHLDIDTSSKSEGKTIAPARPSRDGTSSILDIGGPAPVVQSDLPKLYTGYHKRTPSQDTPESAGSSSLRSRFGLSSKSSIRNDSPRIDSAMSPQSVTKPFNRGSTSDNASNDNLHLERKDSPAVSIGKSSTKSQRFGFFSRKSKSEGAKVLEKPKRPTVKGPAAGTGHEGYGRFGIRGRSSSSLSSIGVRSPSTDSNVSNMPTAQARRNISMSSKDSTDLDDFLRERLNPVVLRGSGIAPSVASTVISLTPQEPGSEQASTNVSPRSSYAKPQLLPSAMQKSKSTSLSKRPTLDRRLSSDISDDDSRSIFRPSGTRRAAYRLSQTSTASSPGREFSVGSRRVPMKPGSVDSYDDEILIGSMTSNLVDASNNYSHGEEGLWLRSGPPEPVKRPSRKFPFFQRAQSSPRRSDQNKVTTSPASLSFSEQAISLTSVAHYGMPETVEPVGLEEVARMVREGEMSPGASSSERTSISSAFPPSRRHSYLPVSEKSRASGDGSVKSTTTPTIRVQLQRPTEGAVLINAPRTHTRKAASTSGIARPVQKSSSRDARTSAVRTPDMRPNMNTPESGVLVATPEQLAPESSPRPPRLSPVGRIPRVVSKRDRDRKLPDNSFSRPFAQSQPRPSVKPPGSVYNQIREMASPVEGVSHPISSTSGRSESTIESRKSGTFTSAPSLSTGRTSVDLHAQNEFLAFPSRKGSDQSYSTSSGSQSWYITAHAQSKQQDDIWNEYNDLMDEILPRGTPVMPSSFERPAQPYNGFGDSSSAPYYLPPISGAPPSIDLPLPPSANSVPNIMSMPHQIARFLQPSLSPLISESLSAFISGYSAAGTNIYPPQNRVSANTSGVPEPRRSSTTSIRRASLTSSRNSQLSGHSRASSLPEVLKRSSRSSVSGPIHASTTQLADIAEVTPIDPAKSKSLRYGAMMTSKWLSFGRVLFSPAHHELQLADEPRVLIVDGLGSDWSYYVALTYKMASVYNLCPDSLSSPTSSWPDPEQKAPRNHFQIPFSGLASPIPFPKGFFNAVVFRFPISASEDAYKFFVSECKRVLRPGGFLEVAVLDLDLVNMGNNMRKAVRDLKTRIQRRDQNLCLQNLSDVLIRLIGRRGFDDVQRCIVGVPAVGRIPRSQDLSSASSDDLTNAIRPLRRYQKSGEESEDLQFSFADLLDDSATLQFVPGNGANDESITKMVAKVGRWWYSTCYEQVDNTIQHTIWSDRSLLQECERNGTSFRLLICHAQKPSEPRRRTVSV</sequence>
<feature type="compositionally biased region" description="Low complexity" evidence="1">
    <location>
        <begin position="1207"/>
        <end position="1221"/>
    </location>
</feature>
<dbReference type="OrthoDB" id="5382952at2759"/>
<feature type="compositionally biased region" description="Basic and acidic residues" evidence="1">
    <location>
        <begin position="957"/>
        <end position="966"/>
    </location>
</feature>
<feature type="compositionally biased region" description="Polar residues" evidence="1">
    <location>
        <begin position="1222"/>
        <end position="1232"/>
    </location>
</feature>
<feature type="compositionally biased region" description="Polar residues" evidence="1">
    <location>
        <begin position="1023"/>
        <end position="1037"/>
    </location>
</feature>
<dbReference type="GeneID" id="54360608"/>
<evidence type="ECO:0000256" key="1">
    <source>
        <dbReference type="SAM" id="MobiDB-lite"/>
    </source>
</evidence>
<feature type="compositionally biased region" description="Basic and acidic residues" evidence="1">
    <location>
        <begin position="501"/>
        <end position="513"/>
    </location>
</feature>
<feature type="compositionally biased region" description="Polar residues" evidence="1">
    <location>
        <begin position="1188"/>
        <end position="1200"/>
    </location>
</feature>
<organism evidence="3">
    <name type="scientific">Dissoconium aciculare CBS 342.82</name>
    <dbReference type="NCBI Taxonomy" id="1314786"/>
    <lineage>
        <taxon>Eukaryota</taxon>
        <taxon>Fungi</taxon>
        <taxon>Dikarya</taxon>
        <taxon>Ascomycota</taxon>
        <taxon>Pezizomycotina</taxon>
        <taxon>Dothideomycetes</taxon>
        <taxon>Dothideomycetidae</taxon>
        <taxon>Mycosphaerellales</taxon>
        <taxon>Dissoconiaceae</taxon>
        <taxon>Dissoconium</taxon>
    </lineage>
</organism>
<feature type="compositionally biased region" description="Polar residues" evidence="1">
    <location>
        <begin position="21"/>
        <end position="39"/>
    </location>
</feature>
<feature type="compositionally biased region" description="Basic and acidic residues" evidence="1">
    <location>
        <begin position="359"/>
        <end position="371"/>
    </location>
</feature>
<feature type="compositionally biased region" description="Polar residues" evidence="1">
    <location>
        <begin position="968"/>
        <end position="980"/>
    </location>
</feature>
<feature type="compositionally biased region" description="Low complexity" evidence="1">
    <location>
        <begin position="535"/>
        <end position="551"/>
    </location>
</feature>
<keyword evidence="2" id="KW-1185">Reference proteome</keyword>
<feature type="region of interest" description="Disordered" evidence="1">
    <location>
        <begin position="1"/>
        <end position="138"/>
    </location>
</feature>
<dbReference type="RefSeq" id="XP_033464700.1">
    <property type="nucleotide sequence ID" value="XM_033602808.1"/>
</dbReference>
<feature type="region of interest" description="Disordered" evidence="1">
    <location>
        <begin position="254"/>
        <end position="576"/>
    </location>
</feature>
<feature type="region of interest" description="Disordered" evidence="1">
    <location>
        <begin position="607"/>
        <end position="708"/>
    </location>
</feature>
<feature type="compositionally biased region" description="Low complexity" evidence="1">
    <location>
        <begin position="420"/>
        <end position="437"/>
    </location>
</feature>
<dbReference type="Gene3D" id="3.40.50.150">
    <property type="entry name" value="Vaccinia Virus protein VP39"/>
    <property type="match status" value="1"/>
</dbReference>